<evidence type="ECO:0000256" key="6">
    <source>
        <dbReference type="ARBA" id="ARBA00023136"/>
    </source>
</evidence>
<feature type="transmembrane region" description="Helical" evidence="7">
    <location>
        <begin position="277"/>
        <end position="297"/>
    </location>
</feature>
<feature type="transmembrane region" description="Helical" evidence="7">
    <location>
        <begin position="403"/>
        <end position="426"/>
    </location>
</feature>
<dbReference type="CDD" id="cd17502">
    <property type="entry name" value="MFS_Azr1_MDR_like"/>
    <property type="match status" value="1"/>
</dbReference>
<keyword evidence="2" id="KW-0813">Transport</keyword>
<dbReference type="PANTHER" id="PTHR23501">
    <property type="entry name" value="MAJOR FACILITATOR SUPERFAMILY"/>
    <property type="match status" value="1"/>
</dbReference>
<keyword evidence="3" id="KW-1003">Cell membrane</keyword>
<feature type="transmembrane region" description="Helical" evidence="7">
    <location>
        <begin position="238"/>
        <end position="256"/>
    </location>
</feature>
<dbReference type="InterPro" id="IPR036259">
    <property type="entry name" value="MFS_trans_sf"/>
</dbReference>
<feature type="transmembrane region" description="Helical" evidence="7">
    <location>
        <begin position="471"/>
        <end position="490"/>
    </location>
</feature>
<dbReference type="RefSeq" id="WP_189044198.1">
    <property type="nucleotide sequence ID" value="NZ_BMJQ01000003.1"/>
</dbReference>
<feature type="transmembrane region" description="Helical" evidence="7">
    <location>
        <begin position="342"/>
        <end position="360"/>
    </location>
</feature>
<evidence type="ECO:0000313" key="9">
    <source>
        <dbReference type="EMBL" id="GGF10578.1"/>
    </source>
</evidence>
<dbReference type="PRINTS" id="PR01036">
    <property type="entry name" value="TCRTETB"/>
</dbReference>
<protein>
    <submittedName>
        <fullName evidence="9">MFS transporter</fullName>
    </submittedName>
</protein>
<keyword evidence="6 7" id="KW-0472">Membrane</keyword>
<reference evidence="9" key="1">
    <citation type="journal article" date="2014" name="Int. J. Syst. Evol. Microbiol.">
        <title>Complete genome sequence of Corynebacterium casei LMG S-19264T (=DSM 44701T), isolated from a smear-ripened cheese.</title>
        <authorList>
            <consortium name="US DOE Joint Genome Institute (JGI-PGF)"/>
            <person name="Walter F."/>
            <person name="Albersmeier A."/>
            <person name="Kalinowski J."/>
            <person name="Ruckert C."/>
        </authorList>
    </citation>
    <scope>NUCLEOTIDE SEQUENCE</scope>
    <source>
        <strain evidence="9">CGMCC 1.15725</strain>
    </source>
</reference>
<evidence type="ECO:0000313" key="10">
    <source>
        <dbReference type="Proteomes" id="UP000646365"/>
    </source>
</evidence>
<comment type="caution">
    <text evidence="9">The sequence shown here is derived from an EMBL/GenBank/DDBJ whole genome shotgun (WGS) entry which is preliminary data.</text>
</comment>
<feature type="transmembrane region" description="Helical" evidence="7">
    <location>
        <begin position="24"/>
        <end position="47"/>
    </location>
</feature>
<comment type="subcellular location">
    <subcellularLocation>
        <location evidence="1">Cell membrane</location>
        <topology evidence="1">Multi-pass membrane protein</topology>
    </subcellularLocation>
</comment>
<dbReference type="Gene3D" id="1.20.1250.20">
    <property type="entry name" value="MFS general substrate transporter like domains"/>
    <property type="match status" value="1"/>
</dbReference>
<keyword evidence="10" id="KW-1185">Reference proteome</keyword>
<dbReference type="GO" id="GO:0022857">
    <property type="term" value="F:transmembrane transporter activity"/>
    <property type="evidence" value="ECO:0007669"/>
    <property type="project" value="InterPro"/>
</dbReference>
<feature type="transmembrane region" description="Helical" evidence="7">
    <location>
        <begin position="148"/>
        <end position="172"/>
    </location>
</feature>
<dbReference type="PANTHER" id="PTHR23501:SF191">
    <property type="entry name" value="VACUOLAR BASIC AMINO ACID TRANSPORTER 4"/>
    <property type="match status" value="1"/>
</dbReference>
<keyword evidence="5 7" id="KW-1133">Transmembrane helix</keyword>
<accession>A0A8J2YSK8</accession>
<dbReference type="GO" id="GO:0005886">
    <property type="term" value="C:plasma membrane"/>
    <property type="evidence" value="ECO:0007669"/>
    <property type="project" value="UniProtKB-SubCell"/>
</dbReference>
<sequence length="500" mass="52010">MSAAEQAPSFPERPHPERKVRRELVIGAMLISTFMAAVEVTVISTAMPTIVAQLGGFSLFSWAFGAYLLTQAVATPLYGRLADSYGRKRVYLASAGLFLAGSLLCGYAWSMVSLILFRAIQGIGGGGLVPLATTIIGDVADPADRPRMMGYVSGIWGISAIVGPLLGAFFVNSLGWPFVFWVNLPIGLVAMAMIARFLHEPPRSGRHEPIDMPGASLLVVGIGAIMVALVQIESLTTGMLLGLVALGAGALGGFAWRERRVADPLLPAHLLHRPIILAANASALLCGGLLIGASAFLPTWVQGVVGGDALAAGVVVGVMTVSWTAASLTMSRILARLSFRPVAIIASIVLVAGAGGLATVRPGQNGLWLDLCCVAIGVGLGLNSLVFTVAVQSGAARADRGRATALFYFSRLIGQALGAAAFGGVLNRTLERAAGDSQDIVRDLVNTARRGALAPADLDRLVAILAQALDAVFLLGAIFAIGAFIVTLFVPRQARLGLEE</sequence>
<keyword evidence="4 7" id="KW-0812">Transmembrane</keyword>
<feature type="transmembrane region" description="Helical" evidence="7">
    <location>
        <begin position="366"/>
        <end position="391"/>
    </location>
</feature>
<name>A0A8J2YSK8_9PROT</name>
<feature type="transmembrane region" description="Helical" evidence="7">
    <location>
        <begin position="309"/>
        <end position="330"/>
    </location>
</feature>
<dbReference type="FunFam" id="1.20.1720.10:FF:000004">
    <property type="entry name" value="EmrB/QacA family drug resistance transporter"/>
    <property type="match status" value="1"/>
</dbReference>
<feature type="domain" description="Major facilitator superfamily (MFS) profile" evidence="8">
    <location>
        <begin position="25"/>
        <end position="494"/>
    </location>
</feature>
<evidence type="ECO:0000256" key="2">
    <source>
        <dbReference type="ARBA" id="ARBA00022448"/>
    </source>
</evidence>
<evidence type="ECO:0000256" key="3">
    <source>
        <dbReference type="ARBA" id="ARBA00022475"/>
    </source>
</evidence>
<dbReference type="PROSITE" id="PS50850">
    <property type="entry name" value="MFS"/>
    <property type="match status" value="1"/>
</dbReference>
<feature type="transmembrane region" description="Helical" evidence="7">
    <location>
        <begin position="90"/>
        <end position="109"/>
    </location>
</feature>
<proteinExistence type="predicted"/>
<organism evidence="9 10">
    <name type="scientific">Aliidongia dinghuensis</name>
    <dbReference type="NCBI Taxonomy" id="1867774"/>
    <lineage>
        <taxon>Bacteria</taxon>
        <taxon>Pseudomonadati</taxon>
        <taxon>Pseudomonadota</taxon>
        <taxon>Alphaproteobacteria</taxon>
        <taxon>Rhodospirillales</taxon>
        <taxon>Dongiaceae</taxon>
        <taxon>Aliidongia</taxon>
    </lineage>
</organism>
<gene>
    <name evidence="9" type="ORF">GCM10011611_15210</name>
</gene>
<feature type="transmembrane region" description="Helical" evidence="7">
    <location>
        <begin position="178"/>
        <end position="198"/>
    </location>
</feature>
<evidence type="ECO:0000259" key="8">
    <source>
        <dbReference type="PROSITE" id="PS50850"/>
    </source>
</evidence>
<dbReference type="AlphaFoldDB" id="A0A8J2YSK8"/>
<dbReference type="SUPFAM" id="SSF103473">
    <property type="entry name" value="MFS general substrate transporter"/>
    <property type="match status" value="1"/>
</dbReference>
<feature type="transmembrane region" description="Helical" evidence="7">
    <location>
        <begin position="210"/>
        <end position="232"/>
    </location>
</feature>
<evidence type="ECO:0000256" key="4">
    <source>
        <dbReference type="ARBA" id="ARBA00022692"/>
    </source>
</evidence>
<evidence type="ECO:0000256" key="7">
    <source>
        <dbReference type="SAM" id="Phobius"/>
    </source>
</evidence>
<evidence type="ECO:0000256" key="1">
    <source>
        <dbReference type="ARBA" id="ARBA00004651"/>
    </source>
</evidence>
<evidence type="ECO:0000256" key="5">
    <source>
        <dbReference type="ARBA" id="ARBA00022989"/>
    </source>
</evidence>
<dbReference type="Gene3D" id="1.20.1720.10">
    <property type="entry name" value="Multidrug resistance protein D"/>
    <property type="match status" value="1"/>
</dbReference>
<feature type="transmembrane region" description="Helical" evidence="7">
    <location>
        <begin position="115"/>
        <end position="136"/>
    </location>
</feature>
<dbReference type="InterPro" id="IPR020846">
    <property type="entry name" value="MFS_dom"/>
</dbReference>
<dbReference type="Proteomes" id="UP000646365">
    <property type="component" value="Unassembled WGS sequence"/>
</dbReference>
<reference evidence="9" key="2">
    <citation type="submission" date="2020-09" db="EMBL/GenBank/DDBJ databases">
        <authorList>
            <person name="Sun Q."/>
            <person name="Zhou Y."/>
        </authorList>
    </citation>
    <scope>NUCLEOTIDE SEQUENCE</scope>
    <source>
        <strain evidence="9">CGMCC 1.15725</strain>
    </source>
</reference>
<dbReference type="Pfam" id="PF07690">
    <property type="entry name" value="MFS_1"/>
    <property type="match status" value="1"/>
</dbReference>
<dbReference type="InterPro" id="IPR011701">
    <property type="entry name" value="MFS"/>
</dbReference>
<dbReference type="EMBL" id="BMJQ01000003">
    <property type="protein sequence ID" value="GGF10578.1"/>
    <property type="molecule type" value="Genomic_DNA"/>
</dbReference>